<dbReference type="OrthoDB" id="9802264at2"/>
<dbReference type="GO" id="GO:0016887">
    <property type="term" value="F:ATP hydrolysis activity"/>
    <property type="evidence" value="ECO:0007669"/>
    <property type="project" value="InterPro"/>
</dbReference>
<dbReference type="InterPro" id="IPR017871">
    <property type="entry name" value="ABC_transporter-like_CS"/>
</dbReference>
<keyword evidence="7" id="KW-1185">Reference proteome</keyword>
<dbReference type="SUPFAM" id="SSF52540">
    <property type="entry name" value="P-loop containing nucleoside triphosphate hydrolases"/>
    <property type="match status" value="1"/>
</dbReference>
<dbReference type="PANTHER" id="PTHR43117:SF4">
    <property type="entry name" value="OSMOPROTECTANT IMPORT ATP-BINDING PROTEIN OSMV"/>
    <property type="match status" value="1"/>
</dbReference>
<dbReference type="FunFam" id="3.40.50.300:FF:000425">
    <property type="entry name" value="Probable ABC transporter, ATP-binding subunit"/>
    <property type="match status" value="1"/>
</dbReference>
<dbReference type="EMBL" id="SACP01000022">
    <property type="protein sequence ID" value="RVU15283.1"/>
    <property type="molecule type" value="Genomic_DNA"/>
</dbReference>
<dbReference type="InterPro" id="IPR003439">
    <property type="entry name" value="ABC_transporter-like_ATP-bd"/>
</dbReference>
<dbReference type="Gene3D" id="3.40.50.300">
    <property type="entry name" value="P-loop containing nucleotide triphosphate hydrolases"/>
    <property type="match status" value="1"/>
</dbReference>
<dbReference type="PROSITE" id="PS50893">
    <property type="entry name" value="ABC_TRANSPORTER_2"/>
    <property type="match status" value="1"/>
</dbReference>
<reference evidence="6 7" key="1">
    <citation type="submission" date="2019-01" db="EMBL/GenBank/DDBJ databases">
        <authorList>
            <person name="Chen W.-M."/>
        </authorList>
    </citation>
    <scope>NUCLEOTIDE SEQUENCE [LARGE SCALE GENOMIC DNA]</scope>
    <source>
        <strain evidence="6 7">TER-1</strain>
    </source>
</reference>
<gene>
    <name evidence="6" type="ORF">EOE48_19805</name>
</gene>
<dbReference type="AlphaFoldDB" id="A0A3S2V625"/>
<sequence>MIRFEGVAKTYPGQARPAVAGIDLTVAEGATLALIGPSGCGKSTLLRMVNRLVDPDAGRVLVGGEDVAGLDPVALRRRIGYVLQGVGLFPHRSVAQNVATVPGLLGWPKRRIRERVDAMLDLVGLEPAAYRDRRPDELSGGQRQRVGVARALAADPAVLLMDEPFGAVDPLGRVRLQAEIGEILGRLGKTVLLVTHDLDEAVRLGDRVALMRDGRLVQDAAPADLLARPADAFVEEFVGADRWLRRLALIPATAARSPEKATDDAPRLPGGASLKDALGLLLAGGSERVGLATEGSVTLTSLRAAAVAPTRDSP</sequence>
<dbReference type="SMART" id="SM00382">
    <property type="entry name" value="AAA"/>
    <property type="match status" value="1"/>
</dbReference>
<dbReference type="Pfam" id="PF00005">
    <property type="entry name" value="ABC_tran"/>
    <property type="match status" value="1"/>
</dbReference>
<accession>A0A3S2V625</accession>
<evidence type="ECO:0000313" key="7">
    <source>
        <dbReference type="Proteomes" id="UP000286997"/>
    </source>
</evidence>
<dbReference type="Proteomes" id="UP000286997">
    <property type="component" value="Unassembled WGS sequence"/>
</dbReference>
<comment type="similarity">
    <text evidence="1">Belongs to the ABC transporter superfamily.</text>
</comment>
<evidence type="ECO:0000256" key="3">
    <source>
        <dbReference type="ARBA" id="ARBA00022741"/>
    </source>
</evidence>
<organism evidence="6 7">
    <name type="scientific">Methylobacterium oryzihabitans</name>
    <dbReference type="NCBI Taxonomy" id="2499852"/>
    <lineage>
        <taxon>Bacteria</taxon>
        <taxon>Pseudomonadati</taxon>
        <taxon>Pseudomonadota</taxon>
        <taxon>Alphaproteobacteria</taxon>
        <taxon>Hyphomicrobiales</taxon>
        <taxon>Methylobacteriaceae</taxon>
        <taxon>Methylobacterium</taxon>
    </lineage>
</organism>
<dbReference type="GO" id="GO:0015697">
    <property type="term" value="P:quaternary ammonium group transport"/>
    <property type="evidence" value="ECO:0007669"/>
    <property type="project" value="UniProtKB-ARBA"/>
</dbReference>
<dbReference type="InterPro" id="IPR003593">
    <property type="entry name" value="AAA+_ATPase"/>
</dbReference>
<name>A0A3S2V625_9HYPH</name>
<dbReference type="PROSITE" id="PS00211">
    <property type="entry name" value="ABC_TRANSPORTER_1"/>
    <property type="match status" value="1"/>
</dbReference>
<evidence type="ECO:0000256" key="4">
    <source>
        <dbReference type="ARBA" id="ARBA00022840"/>
    </source>
</evidence>
<comment type="caution">
    <text evidence="6">The sequence shown here is derived from an EMBL/GenBank/DDBJ whole genome shotgun (WGS) entry which is preliminary data.</text>
</comment>
<keyword evidence="3" id="KW-0547">Nucleotide-binding</keyword>
<dbReference type="InterPro" id="IPR027417">
    <property type="entry name" value="P-loop_NTPase"/>
</dbReference>
<evidence type="ECO:0000259" key="5">
    <source>
        <dbReference type="PROSITE" id="PS50893"/>
    </source>
</evidence>
<evidence type="ECO:0000313" key="6">
    <source>
        <dbReference type="EMBL" id="RVU15283.1"/>
    </source>
</evidence>
<dbReference type="PANTHER" id="PTHR43117">
    <property type="entry name" value="OSMOPROTECTANT IMPORT ATP-BINDING PROTEIN OSMV"/>
    <property type="match status" value="1"/>
</dbReference>
<keyword evidence="2" id="KW-0813">Transport</keyword>
<dbReference type="RefSeq" id="WP_127732350.1">
    <property type="nucleotide sequence ID" value="NZ_SACP01000022.1"/>
</dbReference>
<protein>
    <submittedName>
        <fullName evidence="6">ABC transporter ATP-binding protein</fullName>
    </submittedName>
</protein>
<evidence type="ECO:0000256" key="2">
    <source>
        <dbReference type="ARBA" id="ARBA00022448"/>
    </source>
</evidence>
<feature type="domain" description="ABC transporter" evidence="5">
    <location>
        <begin position="2"/>
        <end position="238"/>
    </location>
</feature>
<proteinExistence type="inferred from homology"/>
<keyword evidence="4 6" id="KW-0067">ATP-binding</keyword>
<dbReference type="GO" id="GO:0005524">
    <property type="term" value="F:ATP binding"/>
    <property type="evidence" value="ECO:0007669"/>
    <property type="project" value="UniProtKB-KW"/>
</dbReference>
<evidence type="ECO:0000256" key="1">
    <source>
        <dbReference type="ARBA" id="ARBA00005417"/>
    </source>
</evidence>